<sequence>METAFLPRAAGPLLERLMRVFPVVAVMGARQVGKSTLVRHTPGLAQHLYLSLDDLDHRLQAQADPQAFLRRSDRLILDEVQRVPELLLAIKRSVDEERVPGRFVLTGSAHLLLHAHLADTLAGRAAHLVLWPMTRREQQGLGRAGLWGELLSAPPQIWPSLLREAEAPREDWGMAVARGGFPVPALHLKDWEERQLWFRGYLQTYLERDVPALRAVENLPELRRLLEALALRSGNLLNQSELARELGLSQATVHRYLNLLEVSFLLVRLRAYAKSRTKRLIKAPKVYLPDPALALYLTGGKPSGAHLETLVLLDLLAFRDAQVDSPGLYYWRTASGQEVDFVLEAGERLLPVEVKATPRPTPKDAQGLLAFLAEYPEAQGGLLLHGGEGVFPLVGRVVAAPWWRVI</sequence>
<evidence type="ECO:0000259" key="2">
    <source>
        <dbReference type="Pfam" id="PF13635"/>
    </source>
</evidence>
<dbReference type="SUPFAM" id="SSF46785">
    <property type="entry name" value="Winged helix' DNA-binding domain"/>
    <property type="match status" value="1"/>
</dbReference>
<dbReference type="InterPro" id="IPR041682">
    <property type="entry name" value="AAA_14"/>
</dbReference>
<dbReference type="InterPro" id="IPR036390">
    <property type="entry name" value="WH_DNA-bd_sf"/>
</dbReference>
<gene>
    <name evidence="3" type="ORF">CSW47_14205</name>
</gene>
<dbReference type="RefSeq" id="WP_126200992.1">
    <property type="nucleotide sequence ID" value="NZ_PELP01000554.1"/>
</dbReference>
<dbReference type="InterPro" id="IPR027417">
    <property type="entry name" value="P-loop_NTPase"/>
</dbReference>
<dbReference type="InterPro" id="IPR025420">
    <property type="entry name" value="DUF4143"/>
</dbReference>
<evidence type="ECO:0000259" key="1">
    <source>
        <dbReference type="Pfam" id="PF13173"/>
    </source>
</evidence>
<dbReference type="GO" id="GO:0006355">
    <property type="term" value="P:regulation of DNA-templated transcription"/>
    <property type="evidence" value="ECO:0007669"/>
    <property type="project" value="InterPro"/>
</dbReference>
<name>A0A430QYJ2_THESC</name>
<dbReference type="Proteomes" id="UP000286734">
    <property type="component" value="Unassembled WGS sequence"/>
</dbReference>
<dbReference type="Pfam" id="PF13173">
    <property type="entry name" value="AAA_14"/>
    <property type="match status" value="1"/>
</dbReference>
<dbReference type="Gene3D" id="1.10.10.60">
    <property type="entry name" value="Homeodomain-like"/>
    <property type="match status" value="1"/>
</dbReference>
<comment type="caution">
    <text evidence="3">The sequence shown here is derived from an EMBL/GenBank/DDBJ whole genome shotgun (WGS) entry which is preliminary data.</text>
</comment>
<dbReference type="PANTHER" id="PTHR43566:SF2">
    <property type="entry name" value="DUF4143 DOMAIN-CONTAINING PROTEIN"/>
    <property type="match status" value="1"/>
</dbReference>
<dbReference type="PANTHER" id="PTHR43566">
    <property type="entry name" value="CONSERVED PROTEIN"/>
    <property type="match status" value="1"/>
</dbReference>
<accession>A0A430QYJ2</accession>
<reference evidence="3 4" key="1">
    <citation type="journal article" date="2019" name="Extremophiles">
        <title>Biogeography of thermophiles and predominance of Thermus scotoductus in domestic water heaters.</title>
        <authorList>
            <person name="Wilpiszeski R.L."/>
            <person name="Zhang Z."/>
            <person name="House C.H."/>
        </authorList>
    </citation>
    <scope>NUCLEOTIDE SEQUENCE [LARGE SCALE GENOMIC DNA]</scope>
    <source>
        <strain evidence="3 4">34_S34</strain>
    </source>
</reference>
<dbReference type="AlphaFoldDB" id="A0A430QYJ2"/>
<organism evidence="3 4">
    <name type="scientific">Thermus scotoductus</name>
    <dbReference type="NCBI Taxonomy" id="37636"/>
    <lineage>
        <taxon>Bacteria</taxon>
        <taxon>Thermotogati</taxon>
        <taxon>Deinococcota</taxon>
        <taxon>Deinococci</taxon>
        <taxon>Thermales</taxon>
        <taxon>Thermaceae</taxon>
        <taxon>Thermus</taxon>
    </lineage>
</organism>
<feature type="domain" description="DUF4143" evidence="2">
    <location>
        <begin position="207"/>
        <end position="356"/>
    </location>
</feature>
<feature type="domain" description="AAA" evidence="1">
    <location>
        <begin position="22"/>
        <end position="137"/>
    </location>
</feature>
<dbReference type="GO" id="GO:0003677">
    <property type="term" value="F:DNA binding"/>
    <property type="evidence" value="ECO:0007669"/>
    <property type="project" value="InterPro"/>
</dbReference>
<dbReference type="Pfam" id="PF13635">
    <property type="entry name" value="DUF4143"/>
    <property type="match status" value="1"/>
</dbReference>
<proteinExistence type="predicted"/>
<evidence type="ECO:0000313" key="3">
    <source>
        <dbReference type="EMBL" id="RTH00230.1"/>
    </source>
</evidence>
<evidence type="ECO:0000313" key="4">
    <source>
        <dbReference type="Proteomes" id="UP000286734"/>
    </source>
</evidence>
<protein>
    <submittedName>
        <fullName evidence="3">ATPase</fullName>
    </submittedName>
</protein>
<dbReference type="SUPFAM" id="SSF52540">
    <property type="entry name" value="P-loop containing nucleoside triphosphate hydrolases"/>
    <property type="match status" value="1"/>
</dbReference>
<dbReference type="EMBL" id="PELP01000554">
    <property type="protein sequence ID" value="RTH00230.1"/>
    <property type="molecule type" value="Genomic_DNA"/>
</dbReference>